<evidence type="ECO:0000313" key="1">
    <source>
        <dbReference type="EMBL" id="KAF9649117.1"/>
    </source>
</evidence>
<keyword evidence="2" id="KW-1185">Reference proteome</keyword>
<name>A0ACB6ZHS9_THEGA</name>
<reference evidence="1" key="2">
    <citation type="journal article" date="2020" name="Nat. Commun.">
        <title>Large-scale genome sequencing of mycorrhizal fungi provides insights into the early evolution of symbiotic traits.</title>
        <authorList>
            <person name="Miyauchi S."/>
            <person name="Kiss E."/>
            <person name="Kuo A."/>
            <person name="Drula E."/>
            <person name="Kohler A."/>
            <person name="Sanchez-Garcia M."/>
            <person name="Morin E."/>
            <person name="Andreopoulos B."/>
            <person name="Barry K.W."/>
            <person name="Bonito G."/>
            <person name="Buee M."/>
            <person name="Carver A."/>
            <person name="Chen C."/>
            <person name="Cichocki N."/>
            <person name="Clum A."/>
            <person name="Culley D."/>
            <person name="Crous P.W."/>
            <person name="Fauchery L."/>
            <person name="Girlanda M."/>
            <person name="Hayes R.D."/>
            <person name="Keri Z."/>
            <person name="LaButti K."/>
            <person name="Lipzen A."/>
            <person name="Lombard V."/>
            <person name="Magnuson J."/>
            <person name="Maillard F."/>
            <person name="Murat C."/>
            <person name="Nolan M."/>
            <person name="Ohm R.A."/>
            <person name="Pangilinan J."/>
            <person name="Pereira M.F."/>
            <person name="Perotto S."/>
            <person name="Peter M."/>
            <person name="Pfister S."/>
            <person name="Riley R."/>
            <person name="Sitrit Y."/>
            <person name="Stielow J.B."/>
            <person name="Szollosi G."/>
            <person name="Zifcakova L."/>
            <person name="Stursova M."/>
            <person name="Spatafora J.W."/>
            <person name="Tedersoo L."/>
            <person name="Vaario L.M."/>
            <person name="Yamada A."/>
            <person name="Yan M."/>
            <person name="Wang P."/>
            <person name="Xu J."/>
            <person name="Bruns T."/>
            <person name="Baldrian P."/>
            <person name="Vilgalys R."/>
            <person name="Dunand C."/>
            <person name="Henrissat B."/>
            <person name="Grigoriev I.V."/>
            <person name="Hibbett D."/>
            <person name="Nagy L.G."/>
            <person name="Martin F.M."/>
        </authorList>
    </citation>
    <scope>NUCLEOTIDE SEQUENCE</scope>
    <source>
        <strain evidence="1">P2</strain>
    </source>
</reference>
<accession>A0ACB6ZHS9</accession>
<proteinExistence type="predicted"/>
<gene>
    <name evidence="1" type="ORF">BDM02DRAFT_1959327</name>
</gene>
<comment type="caution">
    <text evidence="1">The sequence shown here is derived from an EMBL/GenBank/DDBJ whole genome shotgun (WGS) entry which is preliminary data.</text>
</comment>
<dbReference type="EMBL" id="MU118002">
    <property type="protein sequence ID" value="KAF9649117.1"/>
    <property type="molecule type" value="Genomic_DNA"/>
</dbReference>
<dbReference type="Proteomes" id="UP000886501">
    <property type="component" value="Unassembled WGS sequence"/>
</dbReference>
<protein>
    <submittedName>
        <fullName evidence="1">Uncharacterized protein</fullName>
    </submittedName>
</protein>
<evidence type="ECO:0000313" key="2">
    <source>
        <dbReference type="Proteomes" id="UP000886501"/>
    </source>
</evidence>
<organism evidence="1 2">
    <name type="scientific">Thelephora ganbajun</name>
    <name type="common">Ganba fungus</name>
    <dbReference type="NCBI Taxonomy" id="370292"/>
    <lineage>
        <taxon>Eukaryota</taxon>
        <taxon>Fungi</taxon>
        <taxon>Dikarya</taxon>
        <taxon>Basidiomycota</taxon>
        <taxon>Agaricomycotina</taxon>
        <taxon>Agaricomycetes</taxon>
        <taxon>Thelephorales</taxon>
        <taxon>Thelephoraceae</taxon>
        <taxon>Thelephora</taxon>
    </lineage>
</organism>
<reference evidence="1" key="1">
    <citation type="submission" date="2019-10" db="EMBL/GenBank/DDBJ databases">
        <authorList>
            <consortium name="DOE Joint Genome Institute"/>
            <person name="Kuo A."/>
            <person name="Miyauchi S."/>
            <person name="Kiss E."/>
            <person name="Drula E."/>
            <person name="Kohler A."/>
            <person name="Sanchez-Garcia M."/>
            <person name="Andreopoulos B."/>
            <person name="Barry K.W."/>
            <person name="Bonito G."/>
            <person name="Buee M."/>
            <person name="Carver A."/>
            <person name="Chen C."/>
            <person name="Cichocki N."/>
            <person name="Clum A."/>
            <person name="Culley D."/>
            <person name="Crous P.W."/>
            <person name="Fauchery L."/>
            <person name="Girlanda M."/>
            <person name="Hayes R."/>
            <person name="Keri Z."/>
            <person name="Labutti K."/>
            <person name="Lipzen A."/>
            <person name="Lombard V."/>
            <person name="Magnuson J."/>
            <person name="Maillard F."/>
            <person name="Morin E."/>
            <person name="Murat C."/>
            <person name="Nolan M."/>
            <person name="Ohm R."/>
            <person name="Pangilinan J."/>
            <person name="Pereira M."/>
            <person name="Perotto S."/>
            <person name="Peter M."/>
            <person name="Riley R."/>
            <person name="Sitrit Y."/>
            <person name="Stielow B."/>
            <person name="Szollosi G."/>
            <person name="Zifcakova L."/>
            <person name="Stursova M."/>
            <person name="Spatafora J.W."/>
            <person name="Tedersoo L."/>
            <person name="Vaario L.-M."/>
            <person name="Yamada A."/>
            <person name="Yan M."/>
            <person name="Wang P."/>
            <person name="Xu J."/>
            <person name="Bruns T."/>
            <person name="Baldrian P."/>
            <person name="Vilgalys R."/>
            <person name="Henrissat B."/>
            <person name="Grigoriev I.V."/>
            <person name="Hibbett D."/>
            <person name="Nagy L.G."/>
            <person name="Martin F.M."/>
        </authorList>
    </citation>
    <scope>NUCLEOTIDE SEQUENCE</scope>
    <source>
        <strain evidence="1">P2</strain>
    </source>
</reference>
<sequence length="173" mass="20450">MCWKEKVWVVEGLCTPFLVHQQHILVSLLWLWMIYLTTRRSFSANTSLTLHCILTVSFPEESLGCSTWMWWPYRTRRTPTMRCFSPQPEASNISRSSIYSVIKTSKCRQMSLVVSLTQETTKATDFEFVDYWDEGAIRDQPRVACMRDAEPRLRYFDSTRNSHTLKFVRIFTN</sequence>